<evidence type="ECO:0000256" key="5">
    <source>
        <dbReference type="SAM" id="Phobius"/>
    </source>
</evidence>
<keyword evidence="3 5" id="KW-1133">Transmembrane helix</keyword>
<dbReference type="Pfam" id="PF13515">
    <property type="entry name" value="FUSC_2"/>
    <property type="match status" value="1"/>
</dbReference>
<name>A0A1M6RCR2_9PROT</name>
<comment type="subcellular location">
    <subcellularLocation>
        <location evidence="1">Membrane</location>
        <topology evidence="1">Multi-pass membrane protein</topology>
    </subcellularLocation>
</comment>
<sequence length="187" mass="19651">MTDPDHRTRHPTTLPGRIERMRDRLADLSKGLSLGQRLQGGLSQALLSAGAAVLAYLPTQALGLKEGFWAAITAMAVVQTELVATRNSGRDQLAGAAIGGVVGVAVTLAGGQHLLGYLLAVILSVLACWLVNIASASRLAGITATIILLVPHTGTPQHMLLSRVGEVAWGALVALCLVWLRTRLGRR</sequence>
<feature type="domain" description="Integral membrane bound transporter" evidence="6">
    <location>
        <begin position="54"/>
        <end position="176"/>
    </location>
</feature>
<dbReference type="InterPro" id="IPR049453">
    <property type="entry name" value="Memb_transporter_dom"/>
</dbReference>
<gene>
    <name evidence="7" type="ORF">SAMN02745194_04645</name>
</gene>
<keyword evidence="2 5" id="KW-0812">Transmembrane</keyword>
<evidence type="ECO:0000259" key="6">
    <source>
        <dbReference type="Pfam" id="PF13515"/>
    </source>
</evidence>
<reference evidence="7 8" key="1">
    <citation type="submission" date="2016-11" db="EMBL/GenBank/DDBJ databases">
        <authorList>
            <person name="Jaros S."/>
            <person name="Januszkiewicz K."/>
            <person name="Wedrychowicz H."/>
        </authorList>
    </citation>
    <scope>NUCLEOTIDE SEQUENCE [LARGE SCALE GENOMIC DNA]</scope>
    <source>
        <strain evidence="7 8">DSM 14916</strain>
    </source>
</reference>
<dbReference type="GO" id="GO:0016020">
    <property type="term" value="C:membrane"/>
    <property type="evidence" value="ECO:0007669"/>
    <property type="project" value="UniProtKB-SubCell"/>
</dbReference>
<protein>
    <submittedName>
        <fullName evidence="7">Fusaric acid resistance protein-like</fullName>
    </submittedName>
</protein>
<evidence type="ECO:0000256" key="3">
    <source>
        <dbReference type="ARBA" id="ARBA00022989"/>
    </source>
</evidence>
<organism evidence="7 8">
    <name type="scientific">Muricoccus roseus</name>
    <dbReference type="NCBI Taxonomy" id="198092"/>
    <lineage>
        <taxon>Bacteria</taxon>
        <taxon>Pseudomonadati</taxon>
        <taxon>Pseudomonadota</taxon>
        <taxon>Alphaproteobacteria</taxon>
        <taxon>Acetobacterales</taxon>
        <taxon>Roseomonadaceae</taxon>
        <taxon>Muricoccus</taxon>
    </lineage>
</organism>
<proteinExistence type="predicted"/>
<evidence type="ECO:0000313" key="7">
    <source>
        <dbReference type="EMBL" id="SHK30275.1"/>
    </source>
</evidence>
<keyword evidence="8" id="KW-1185">Reference proteome</keyword>
<dbReference type="EMBL" id="FQZF01000042">
    <property type="protein sequence ID" value="SHK30275.1"/>
    <property type="molecule type" value="Genomic_DNA"/>
</dbReference>
<evidence type="ECO:0000256" key="4">
    <source>
        <dbReference type="ARBA" id="ARBA00023136"/>
    </source>
</evidence>
<feature type="transmembrane region" description="Helical" evidence="5">
    <location>
        <begin position="114"/>
        <end position="131"/>
    </location>
</feature>
<accession>A0A1M6RCR2</accession>
<evidence type="ECO:0000256" key="1">
    <source>
        <dbReference type="ARBA" id="ARBA00004141"/>
    </source>
</evidence>
<evidence type="ECO:0000256" key="2">
    <source>
        <dbReference type="ARBA" id="ARBA00022692"/>
    </source>
</evidence>
<feature type="transmembrane region" description="Helical" evidence="5">
    <location>
        <begin position="92"/>
        <end position="108"/>
    </location>
</feature>
<dbReference type="STRING" id="198092.SAMN02745194_04645"/>
<keyword evidence="4 5" id="KW-0472">Membrane</keyword>
<evidence type="ECO:0000313" key="8">
    <source>
        <dbReference type="Proteomes" id="UP000184387"/>
    </source>
</evidence>
<dbReference type="Proteomes" id="UP000184387">
    <property type="component" value="Unassembled WGS sequence"/>
</dbReference>
<dbReference type="AlphaFoldDB" id="A0A1M6RCR2"/>